<dbReference type="Proteomes" id="UP001162992">
    <property type="component" value="Chromosome 12"/>
</dbReference>
<evidence type="ECO:0000313" key="1">
    <source>
        <dbReference type="EMBL" id="KAJ7536146.1"/>
    </source>
</evidence>
<dbReference type="EMBL" id="CM055103">
    <property type="protein sequence ID" value="KAJ7536146.1"/>
    <property type="molecule type" value="Genomic_DNA"/>
</dbReference>
<reference evidence="2" key="1">
    <citation type="journal article" date="2024" name="Proc. Natl. Acad. Sci. U.S.A.">
        <title>Extraordinary preservation of gene collinearity over three hundred million years revealed in homosporous lycophytes.</title>
        <authorList>
            <person name="Li C."/>
            <person name="Wickell D."/>
            <person name="Kuo L.Y."/>
            <person name="Chen X."/>
            <person name="Nie B."/>
            <person name="Liao X."/>
            <person name="Peng D."/>
            <person name="Ji J."/>
            <person name="Jenkins J."/>
            <person name="Williams M."/>
            <person name="Shu S."/>
            <person name="Plott C."/>
            <person name="Barry K."/>
            <person name="Rajasekar S."/>
            <person name="Grimwood J."/>
            <person name="Han X."/>
            <person name="Sun S."/>
            <person name="Hou Z."/>
            <person name="He W."/>
            <person name="Dai G."/>
            <person name="Sun C."/>
            <person name="Schmutz J."/>
            <person name="Leebens-Mack J.H."/>
            <person name="Li F.W."/>
            <person name="Wang L."/>
        </authorList>
    </citation>
    <scope>NUCLEOTIDE SEQUENCE [LARGE SCALE GENOMIC DNA]</scope>
    <source>
        <strain evidence="2">cv. PW_Plant_1</strain>
    </source>
</reference>
<sequence>MAGPGISSPARVRLLDLVPLDGLPSERYKYAVSALSQSLARYNLVIIQLAPGDDILLRCVLDSSRMFFHQRQNPVSESLHAENLQDWNKTVGYCSQPQHAREFLDYRPGAAAGSDTELSPACLPELFSCLGKASRHVLDAIGCFLELRSFSFADLLDNIPLKNGEISTSVLSICCHGRPGVHGAVHLSEQDPIHMPVFNDPEPQADKGLLTLLRADKPGLQIRDSHGRWFLADGDLGPEDMILYAGLSLYQATAGYISPALHRTEMSSSSQGQMYGRCSVAFKLMPRATAILHCSRMTMAGHVVGGPFQQPVSAHEFMQRSHSMDQILDKLGISNLSVSASLEGPPKALKRRKQVSKGKPLAPSKRLRLEAQRVLKERVQNIADRKGLKLRFCSLRDCEGNHLSAPDSQCALMRAELGWPTGVPFVHPHDLPNKAKQAFLEAYEPGWTAFQDGELGLAESAPLQSHHSHALTGAPLTEDSRFAVRTVYDYLRAKGRPVPSGKPQVAGHKVDLSSLAKASYNAGGRAQFEAVEGFQHFIVSHLQVENGSDKEKERALGRLKKLYDQVLHDYVEDLVASGT</sequence>
<evidence type="ECO:0000313" key="2">
    <source>
        <dbReference type="Proteomes" id="UP001162992"/>
    </source>
</evidence>
<protein>
    <submittedName>
        <fullName evidence="1">Uncharacterized protein</fullName>
    </submittedName>
</protein>
<name>A0ACC2C2B7_DIPCM</name>
<organism evidence="1 2">
    <name type="scientific">Diphasiastrum complanatum</name>
    <name type="common">Issler's clubmoss</name>
    <name type="synonym">Lycopodium complanatum</name>
    <dbReference type="NCBI Taxonomy" id="34168"/>
    <lineage>
        <taxon>Eukaryota</taxon>
        <taxon>Viridiplantae</taxon>
        <taxon>Streptophyta</taxon>
        <taxon>Embryophyta</taxon>
        <taxon>Tracheophyta</taxon>
        <taxon>Lycopodiopsida</taxon>
        <taxon>Lycopodiales</taxon>
        <taxon>Lycopodiaceae</taxon>
        <taxon>Lycopodioideae</taxon>
        <taxon>Diphasiastrum</taxon>
    </lineage>
</organism>
<gene>
    <name evidence="1" type="ORF">O6H91_12G057900</name>
</gene>
<proteinExistence type="predicted"/>
<accession>A0ACC2C2B7</accession>
<comment type="caution">
    <text evidence="1">The sequence shown here is derived from an EMBL/GenBank/DDBJ whole genome shotgun (WGS) entry which is preliminary data.</text>
</comment>
<keyword evidence="2" id="KW-1185">Reference proteome</keyword>